<accession>A0A8J9X2U4</accession>
<dbReference type="Proteomes" id="UP000836788">
    <property type="component" value="Chromosome 2"/>
</dbReference>
<organism evidence="1">
    <name type="scientific">Phaeodactylum tricornutum</name>
    <name type="common">Diatom</name>
    <dbReference type="NCBI Taxonomy" id="2850"/>
    <lineage>
        <taxon>Eukaryota</taxon>
        <taxon>Sar</taxon>
        <taxon>Stramenopiles</taxon>
        <taxon>Ochrophyta</taxon>
        <taxon>Bacillariophyta</taxon>
        <taxon>Bacillariophyceae</taxon>
        <taxon>Bacillariophycidae</taxon>
        <taxon>Naviculales</taxon>
        <taxon>Phaeodactylaceae</taxon>
        <taxon>Phaeodactylum</taxon>
    </lineage>
</organism>
<sequence length="556" mass="61637">MLNPQLAEHLQRLNDEDDAYAERARGRKGGGESADDQKTSKAKPVFVNGFVLLIRSLTLWTKAYDVVSDQKIFFLLLLFRFLVAQSTVGFFIDSLLVICCHLRFSQQKSMQRTDSSFQNAALTTSRFRISDSLGSIGAPPLLSSAIQSFRVNKSAEELSSIEEFVQAQKDFLVAFDKGLSVLRKSTAFQLRIGPAARGVDRVESATLRRHTQGGALNKGPLLSSSTLRRLLAESICRQASAISFQKKAASTFNDKEFVSLISLQEKRAKFLELVSESSSYLLASSLHTRDLRAVTLATQETTCHLSSCCHVYRNDAGCTFETKTTHGRLLLSMAKQVDALQVALFTYIDCRSDFRDDRARINWDETAQIVNDIIGAMDKVEKEIRVLTHRGEESDSACHSTLLNRQVIPSQQCLRTADFFAAGLESVSTSSHEHGGYPMKTVVFAGNGSIHPRLLTSKAPTITPILQTKVDNGSELCLIKELERYLSTFPKEEEIDSKINREGLGETQLAPTNSFDSKRPNAPAVSFAYKLDISELKRNIAALQPDGNDCKEKALT</sequence>
<reference evidence="1" key="1">
    <citation type="submission" date="2022-02" db="EMBL/GenBank/DDBJ databases">
        <authorList>
            <person name="Giguere J D."/>
        </authorList>
    </citation>
    <scope>NUCLEOTIDE SEQUENCE</scope>
    <source>
        <strain evidence="1">CCAP 1055/1</strain>
    </source>
</reference>
<protein>
    <submittedName>
        <fullName evidence="1">Uncharacterized protein</fullName>
    </submittedName>
</protein>
<dbReference type="AlphaFoldDB" id="A0A8J9X2U4"/>
<gene>
    <name evidence="1" type="ORF">PTTT1_LOCUS24821</name>
</gene>
<dbReference type="EMBL" id="OU594943">
    <property type="protein sequence ID" value="CAG9284083.1"/>
    <property type="molecule type" value="Genomic_DNA"/>
</dbReference>
<evidence type="ECO:0000313" key="1">
    <source>
        <dbReference type="EMBL" id="CAG9284083.1"/>
    </source>
</evidence>
<name>A0A8J9X2U4_PHATR</name>
<proteinExistence type="predicted"/>